<dbReference type="AlphaFoldDB" id="A0A6A6YAF4"/>
<feature type="region of interest" description="Disordered" evidence="1">
    <location>
        <begin position="1"/>
        <end position="51"/>
    </location>
</feature>
<dbReference type="EMBL" id="MU003711">
    <property type="protein sequence ID" value="KAF2804807.1"/>
    <property type="molecule type" value="Genomic_DNA"/>
</dbReference>
<reference evidence="4" key="3">
    <citation type="submission" date="2025-04" db="UniProtKB">
        <authorList>
            <consortium name="RefSeq"/>
        </authorList>
    </citation>
    <scope>IDENTIFICATION</scope>
    <source>
        <strain evidence="4">CBS 304.34</strain>
    </source>
</reference>
<dbReference type="Proteomes" id="UP000504636">
    <property type="component" value="Unplaced"/>
</dbReference>
<dbReference type="RefSeq" id="XP_033571771.1">
    <property type="nucleotide sequence ID" value="XM_033720929.1"/>
</dbReference>
<keyword evidence="3" id="KW-1185">Reference proteome</keyword>
<dbReference type="GeneID" id="54461822"/>
<accession>A0A6A6YAF4</accession>
<evidence type="ECO:0000256" key="1">
    <source>
        <dbReference type="SAM" id="MobiDB-lite"/>
    </source>
</evidence>
<organism evidence="2">
    <name type="scientific">Mytilinidion resinicola</name>
    <dbReference type="NCBI Taxonomy" id="574789"/>
    <lineage>
        <taxon>Eukaryota</taxon>
        <taxon>Fungi</taxon>
        <taxon>Dikarya</taxon>
        <taxon>Ascomycota</taxon>
        <taxon>Pezizomycotina</taxon>
        <taxon>Dothideomycetes</taxon>
        <taxon>Pleosporomycetidae</taxon>
        <taxon>Mytilinidiales</taxon>
        <taxon>Mytilinidiaceae</taxon>
        <taxon>Mytilinidion</taxon>
    </lineage>
</organism>
<evidence type="ECO:0000313" key="2">
    <source>
        <dbReference type="EMBL" id="KAF2804807.1"/>
    </source>
</evidence>
<reference evidence="4" key="2">
    <citation type="submission" date="2020-04" db="EMBL/GenBank/DDBJ databases">
        <authorList>
            <consortium name="NCBI Genome Project"/>
        </authorList>
    </citation>
    <scope>NUCLEOTIDE SEQUENCE</scope>
    <source>
        <strain evidence="4">CBS 304.34</strain>
    </source>
</reference>
<sequence length="51" mass="5672">MPDKWKGSQDRGIVIATGPGRWAGRSDTQHSTLNTHQPPLPIKIPTIPYNH</sequence>
<gene>
    <name evidence="2 4" type="ORF">BDZ99DRAFT_467060</name>
</gene>
<proteinExistence type="predicted"/>
<evidence type="ECO:0000313" key="3">
    <source>
        <dbReference type="Proteomes" id="UP000504636"/>
    </source>
</evidence>
<name>A0A6A6YAF4_9PEZI</name>
<reference evidence="2 4" key="1">
    <citation type="journal article" date="2020" name="Stud. Mycol.">
        <title>101 Dothideomycetes genomes: a test case for predicting lifestyles and emergence of pathogens.</title>
        <authorList>
            <person name="Haridas S."/>
            <person name="Albert R."/>
            <person name="Binder M."/>
            <person name="Bloem J."/>
            <person name="Labutti K."/>
            <person name="Salamov A."/>
            <person name="Andreopoulos B."/>
            <person name="Baker S."/>
            <person name="Barry K."/>
            <person name="Bills G."/>
            <person name="Bluhm B."/>
            <person name="Cannon C."/>
            <person name="Castanera R."/>
            <person name="Culley D."/>
            <person name="Daum C."/>
            <person name="Ezra D."/>
            <person name="Gonzalez J."/>
            <person name="Henrissat B."/>
            <person name="Kuo A."/>
            <person name="Liang C."/>
            <person name="Lipzen A."/>
            <person name="Lutzoni F."/>
            <person name="Magnuson J."/>
            <person name="Mondo S."/>
            <person name="Nolan M."/>
            <person name="Ohm R."/>
            <person name="Pangilinan J."/>
            <person name="Park H.-J."/>
            <person name="Ramirez L."/>
            <person name="Alfaro M."/>
            <person name="Sun H."/>
            <person name="Tritt A."/>
            <person name="Yoshinaga Y."/>
            <person name="Zwiers L.-H."/>
            <person name="Turgeon B."/>
            <person name="Goodwin S."/>
            <person name="Spatafora J."/>
            <person name="Crous P."/>
            <person name="Grigoriev I."/>
        </authorList>
    </citation>
    <scope>NUCLEOTIDE SEQUENCE</scope>
    <source>
        <strain evidence="2 4">CBS 304.34</strain>
    </source>
</reference>
<protein>
    <submittedName>
        <fullName evidence="2 4">Uncharacterized protein</fullName>
    </submittedName>
</protein>
<evidence type="ECO:0000313" key="4">
    <source>
        <dbReference type="RefSeq" id="XP_033571771.1"/>
    </source>
</evidence>